<evidence type="ECO:0000256" key="1">
    <source>
        <dbReference type="ARBA" id="ARBA00003534"/>
    </source>
</evidence>
<keyword evidence="4 5" id="KW-0134">Cell wall</keyword>
<proteinExistence type="inferred from homology"/>
<comment type="caution">
    <text evidence="6">The sequence shown here is derived from an EMBL/GenBank/DDBJ whole genome shotgun (WGS) entry which is preliminary data.</text>
</comment>
<organism evidence="6 7">
    <name type="scientific">Stephania yunnanensis</name>
    <dbReference type="NCBI Taxonomy" id="152371"/>
    <lineage>
        <taxon>Eukaryota</taxon>
        <taxon>Viridiplantae</taxon>
        <taxon>Streptophyta</taxon>
        <taxon>Embryophyta</taxon>
        <taxon>Tracheophyta</taxon>
        <taxon>Spermatophyta</taxon>
        <taxon>Magnoliopsida</taxon>
        <taxon>Ranunculales</taxon>
        <taxon>Menispermaceae</taxon>
        <taxon>Menispermoideae</taxon>
        <taxon>Cissampelideae</taxon>
        <taxon>Stephania</taxon>
    </lineage>
</organism>
<keyword evidence="5" id="KW-0961">Cell wall biogenesis/degradation</keyword>
<dbReference type="EC" id="3.1.1.-" evidence="5"/>
<keyword evidence="5" id="KW-0964">Secreted</keyword>
<dbReference type="Proteomes" id="UP001420932">
    <property type="component" value="Unassembled WGS sequence"/>
</dbReference>
<keyword evidence="5" id="KW-0378">Hydrolase</keyword>
<evidence type="ECO:0000256" key="4">
    <source>
        <dbReference type="ARBA" id="ARBA00022512"/>
    </source>
</evidence>
<protein>
    <recommendedName>
        <fullName evidence="5">Pectin acetylesterase</fullName>
        <ecNumber evidence="5">3.1.1.-</ecNumber>
    </recommendedName>
</protein>
<dbReference type="GO" id="GO:0016787">
    <property type="term" value="F:hydrolase activity"/>
    <property type="evidence" value="ECO:0007669"/>
    <property type="project" value="UniProtKB-KW"/>
</dbReference>
<dbReference type="Pfam" id="PF03283">
    <property type="entry name" value="PAE"/>
    <property type="match status" value="1"/>
</dbReference>
<sequence>MAADGLIRRSNCSGGGASTTEISYLVLSDPYIMRSVSVHGWSSGHSSQSLPYGRGFRNQMLDAIKDVSKSNEIGLFINSWFAHCQSERQDM</sequence>
<name>A0AAP0K0X2_9MAGN</name>
<dbReference type="AlphaFoldDB" id="A0AAP0K0X2"/>
<dbReference type="GO" id="GO:0071555">
    <property type="term" value="P:cell wall organization"/>
    <property type="evidence" value="ECO:0007669"/>
    <property type="project" value="UniProtKB-KW"/>
</dbReference>
<comment type="similarity">
    <text evidence="3 5">Belongs to the pectinacetylesterase family.</text>
</comment>
<dbReference type="EMBL" id="JBBNAF010000005">
    <property type="protein sequence ID" value="KAK9142517.1"/>
    <property type="molecule type" value="Genomic_DNA"/>
</dbReference>
<evidence type="ECO:0000313" key="7">
    <source>
        <dbReference type="Proteomes" id="UP001420932"/>
    </source>
</evidence>
<comment type="function">
    <text evidence="1 5">Hydrolyzes acetyl esters in homogalacturonan regions of pectin. In type I primary cell wall, galacturonic acid residues of pectin can be acetylated at the O-2 and O-3 positions. Decreasing the degree of acetylation of pectin gels in vitro alters their physical properties.</text>
</comment>
<keyword evidence="7" id="KW-1185">Reference proteome</keyword>
<evidence type="ECO:0000256" key="3">
    <source>
        <dbReference type="ARBA" id="ARBA00005784"/>
    </source>
</evidence>
<reference evidence="6 7" key="1">
    <citation type="submission" date="2024-01" db="EMBL/GenBank/DDBJ databases">
        <title>Genome assemblies of Stephania.</title>
        <authorList>
            <person name="Yang L."/>
        </authorList>
    </citation>
    <scope>NUCLEOTIDE SEQUENCE [LARGE SCALE GENOMIC DNA]</scope>
    <source>
        <strain evidence="6">YNDBR</strain>
        <tissue evidence="6">Leaf</tissue>
    </source>
</reference>
<comment type="subcellular location">
    <subcellularLocation>
        <location evidence="2 5">Secreted</location>
        <location evidence="2 5">Cell wall</location>
    </subcellularLocation>
</comment>
<accession>A0AAP0K0X2</accession>
<evidence type="ECO:0000256" key="5">
    <source>
        <dbReference type="RuleBase" id="RU363114"/>
    </source>
</evidence>
<dbReference type="InterPro" id="IPR004963">
    <property type="entry name" value="PAE/NOTUM"/>
</dbReference>
<gene>
    <name evidence="6" type="ORF">Syun_011917</name>
</gene>
<evidence type="ECO:0000313" key="6">
    <source>
        <dbReference type="EMBL" id="KAK9142517.1"/>
    </source>
</evidence>
<evidence type="ECO:0000256" key="2">
    <source>
        <dbReference type="ARBA" id="ARBA00004191"/>
    </source>
</evidence>